<feature type="transmembrane region" description="Helical" evidence="6">
    <location>
        <begin position="154"/>
        <end position="175"/>
    </location>
</feature>
<evidence type="ECO:0000256" key="5">
    <source>
        <dbReference type="ARBA" id="ARBA00023136"/>
    </source>
</evidence>
<dbReference type="Gene3D" id="3.30.70.120">
    <property type="match status" value="1"/>
</dbReference>
<accession>A0A6I6JHR9</accession>
<sequence>METNALENSLRRFTFGVPWNLMLLAVGSFLIAFSVKAVAVPHGLLTGGMSGIALLCYYAFGGLSTGQWYLVLNLPVFVLGWVFVSRRFFFYSLFGMFATSFFIDLIPWTLPIQDIWLAVITGGGIMGAGVGVALRSLGSTGGSDILAVICKEKFNMSMGSFEFWFNMIGFVGGFVYLDMTIVLYSIAMTFIIALAIEYVLGMFSERKMCLVVSDHHEAIREAILTDLDRGVTILEGTGGYSGDPKKVVLTMISSMQLKELEELVYTIDNDAFFIMGSGFHVLGQGFSSRKVY</sequence>
<evidence type="ECO:0000256" key="4">
    <source>
        <dbReference type="ARBA" id="ARBA00022989"/>
    </source>
</evidence>
<dbReference type="EMBL" id="CP046400">
    <property type="protein sequence ID" value="QGY40013.1"/>
    <property type="molecule type" value="Genomic_DNA"/>
</dbReference>
<dbReference type="AlphaFoldDB" id="A0A6I6JHR9"/>
<evidence type="ECO:0000256" key="3">
    <source>
        <dbReference type="ARBA" id="ARBA00022692"/>
    </source>
</evidence>
<evidence type="ECO:0000256" key="1">
    <source>
        <dbReference type="ARBA" id="ARBA00004651"/>
    </source>
</evidence>
<gene>
    <name evidence="8" type="ORF">GM415_07700</name>
</gene>
<dbReference type="Proteomes" id="UP000428328">
    <property type="component" value="Chromosome"/>
</dbReference>
<dbReference type="InterPro" id="IPR051461">
    <property type="entry name" value="UPF0750_membrane"/>
</dbReference>
<dbReference type="PANTHER" id="PTHR33545">
    <property type="entry name" value="UPF0750 MEMBRANE PROTEIN YITT-RELATED"/>
    <property type="match status" value="1"/>
</dbReference>
<keyword evidence="4 6" id="KW-1133">Transmembrane helix</keyword>
<comment type="subcellular location">
    <subcellularLocation>
        <location evidence="1">Cell membrane</location>
        <topology evidence="1">Multi-pass membrane protein</topology>
    </subcellularLocation>
</comment>
<evidence type="ECO:0000256" key="6">
    <source>
        <dbReference type="SAM" id="Phobius"/>
    </source>
</evidence>
<feature type="transmembrane region" description="Helical" evidence="6">
    <location>
        <begin position="89"/>
        <end position="109"/>
    </location>
</feature>
<feature type="domain" description="DUF2179" evidence="7">
    <location>
        <begin position="229"/>
        <end position="283"/>
    </location>
</feature>
<keyword evidence="3 6" id="KW-0812">Transmembrane</keyword>
<dbReference type="InterPro" id="IPR015867">
    <property type="entry name" value="N-reg_PII/ATP_PRibTrfase_C"/>
</dbReference>
<dbReference type="KEGG" id="psel:GM415_07700"/>
<dbReference type="Pfam" id="PF10035">
    <property type="entry name" value="DUF2179"/>
    <property type="match status" value="1"/>
</dbReference>
<proteinExistence type="predicted"/>
<dbReference type="RefSeq" id="WP_158947237.1">
    <property type="nucleotide sequence ID" value="NZ_CP046400.1"/>
</dbReference>
<reference evidence="8 9" key="1">
    <citation type="submission" date="2019-11" db="EMBL/GenBank/DDBJ databases">
        <authorList>
            <person name="Zheng R.K."/>
            <person name="Sun C.M."/>
        </authorList>
    </citation>
    <scope>NUCLEOTIDE SEQUENCE [LARGE SCALE GENOMIC DNA]</scope>
    <source>
        <strain evidence="8 9">SRB007</strain>
    </source>
</reference>
<name>A0A6I6JHR9_9BACT</name>
<evidence type="ECO:0000313" key="8">
    <source>
        <dbReference type="EMBL" id="QGY40013.1"/>
    </source>
</evidence>
<dbReference type="Pfam" id="PF02588">
    <property type="entry name" value="YitT_membrane"/>
    <property type="match status" value="1"/>
</dbReference>
<dbReference type="InterPro" id="IPR019264">
    <property type="entry name" value="DUF2179"/>
</dbReference>
<dbReference type="GO" id="GO:0005886">
    <property type="term" value="C:plasma membrane"/>
    <property type="evidence" value="ECO:0007669"/>
    <property type="project" value="UniProtKB-SubCell"/>
</dbReference>
<dbReference type="PIRSF" id="PIRSF006483">
    <property type="entry name" value="Membrane_protein_YitT"/>
    <property type="match status" value="1"/>
</dbReference>
<feature type="transmembrane region" description="Helical" evidence="6">
    <location>
        <begin position="181"/>
        <end position="200"/>
    </location>
</feature>
<protein>
    <submittedName>
        <fullName evidence="8">DUF2179 domain-containing protein</fullName>
    </submittedName>
</protein>
<dbReference type="PANTHER" id="PTHR33545:SF5">
    <property type="entry name" value="UPF0750 MEMBRANE PROTEIN YITT"/>
    <property type="match status" value="1"/>
</dbReference>
<feature type="transmembrane region" description="Helical" evidence="6">
    <location>
        <begin position="17"/>
        <end position="35"/>
    </location>
</feature>
<dbReference type="InterPro" id="IPR003740">
    <property type="entry name" value="YitT"/>
</dbReference>
<organism evidence="8 9">
    <name type="scientific">Pseudodesulfovibrio cashew</name>
    <dbReference type="NCBI Taxonomy" id="2678688"/>
    <lineage>
        <taxon>Bacteria</taxon>
        <taxon>Pseudomonadati</taxon>
        <taxon>Thermodesulfobacteriota</taxon>
        <taxon>Desulfovibrionia</taxon>
        <taxon>Desulfovibrionales</taxon>
        <taxon>Desulfovibrionaceae</taxon>
    </lineage>
</organism>
<evidence type="ECO:0000256" key="2">
    <source>
        <dbReference type="ARBA" id="ARBA00022475"/>
    </source>
</evidence>
<evidence type="ECO:0000313" key="9">
    <source>
        <dbReference type="Proteomes" id="UP000428328"/>
    </source>
</evidence>
<keyword evidence="9" id="KW-1185">Reference proteome</keyword>
<keyword evidence="5 6" id="KW-0472">Membrane</keyword>
<dbReference type="CDD" id="cd16380">
    <property type="entry name" value="YitT_C"/>
    <property type="match status" value="1"/>
</dbReference>
<keyword evidence="2" id="KW-1003">Cell membrane</keyword>
<evidence type="ECO:0000259" key="7">
    <source>
        <dbReference type="Pfam" id="PF10035"/>
    </source>
</evidence>
<feature type="transmembrane region" description="Helical" evidence="6">
    <location>
        <begin position="115"/>
        <end position="134"/>
    </location>
</feature>